<dbReference type="AlphaFoldDB" id="Q676D0"/>
<evidence type="ECO:0000313" key="2">
    <source>
        <dbReference type="EMBL" id="AAS21330.1"/>
    </source>
</evidence>
<reference evidence="2" key="2">
    <citation type="journal article" date="2005" name="Curr. Biol.">
        <title>Remodelling of the homeobox gene complement in the tunicate Oikopleura dioica.</title>
        <authorList>
            <person name="Edvardsen R.B."/>
            <person name="Seo H.C."/>
            <person name="Jensen M.F."/>
            <person name="Mialon A."/>
            <person name="Mikhaleva J."/>
            <person name="Bjordal M."/>
            <person name="Cartry J."/>
            <person name="Reinhardt R."/>
            <person name="Weissenbach J."/>
            <person name="Wincker P."/>
            <person name="Chourrout D."/>
        </authorList>
    </citation>
    <scope>NUCLEOTIDE SEQUENCE</scope>
</reference>
<protein>
    <submittedName>
        <fullName evidence="2">Uncharacterized protein</fullName>
    </submittedName>
</protein>
<feature type="region of interest" description="Disordered" evidence="1">
    <location>
        <begin position="10"/>
        <end position="29"/>
    </location>
</feature>
<proteinExistence type="predicted"/>
<gene>
    <name evidence="2" type="ORF">002-06</name>
</gene>
<sequence length="157" mass="17543">MVAVETWVISGDRRSSRTDGKSEDAIRSNERRLKETFDSTVEFSYQKPSVVNSAAQKWNNSTGIGDSKLTSSDKGVCSETEGKPLGQVKLSAQSKVDESYKHRSSVLTARDYFDNRQGHFFDTSESLVLKNTVESSVSPTRCLMERLCQDTIFIIMA</sequence>
<organism evidence="2">
    <name type="scientific">Oikopleura dioica</name>
    <name type="common">Tunicate</name>
    <dbReference type="NCBI Taxonomy" id="34765"/>
    <lineage>
        <taxon>Eukaryota</taxon>
        <taxon>Metazoa</taxon>
        <taxon>Chordata</taxon>
        <taxon>Tunicata</taxon>
        <taxon>Appendicularia</taxon>
        <taxon>Copelata</taxon>
        <taxon>Oikopleuridae</taxon>
        <taxon>Oikopleura</taxon>
    </lineage>
</organism>
<dbReference type="EMBL" id="AY449458">
    <property type="protein sequence ID" value="AAS21330.1"/>
    <property type="molecule type" value="Genomic_DNA"/>
</dbReference>
<evidence type="ECO:0000256" key="1">
    <source>
        <dbReference type="SAM" id="MobiDB-lite"/>
    </source>
</evidence>
<accession>Q676D0</accession>
<name>Q676D0_OIKDI</name>
<reference evidence="2" key="1">
    <citation type="journal article" date="2004" name="Nature">
        <title>Hox cluster disintegration with persistent anteroposterior order of expression in Oikopleura dioica.</title>
        <authorList>
            <person name="Seo H.C."/>
            <person name="Edvardsen R.B."/>
            <person name="Maeland A.D."/>
            <person name="Bjordal M."/>
            <person name="Jensen M.F."/>
            <person name="Hansen A."/>
            <person name="Flaat M."/>
            <person name="Weissenbach J."/>
            <person name="Lehrach H."/>
            <person name="Wincker P."/>
            <person name="Reinhardt R."/>
            <person name="Chourrout D."/>
        </authorList>
    </citation>
    <scope>NUCLEOTIDE SEQUENCE</scope>
</reference>
<feature type="compositionally biased region" description="Basic and acidic residues" evidence="1">
    <location>
        <begin position="11"/>
        <end position="29"/>
    </location>
</feature>